<proteinExistence type="predicted"/>
<feature type="region of interest" description="Disordered" evidence="2">
    <location>
        <begin position="57"/>
        <end position="106"/>
    </location>
</feature>
<dbReference type="InterPro" id="IPR000504">
    <property type="entry name" value="RRM_dom"/>
</dbReference>
<dbReference type="Proteomes" id="UP001465755">
    <property type="component" value="Unassembled WGS sequence"/>
</dbReference>
<dbReference type="SUPFAM" id="SSF54928">
    <property type="entry name" value="RNA-binding domain, RBD"/>
    <property type="match status" value="2"/>
</dbReference>
<organism evidence="4 5">
    <name type="scientific">Symbiochloris irregularis</name>
    <dbReference type="NCBI Taxonomy" id="706552"/>
    <lineage>
        <taxon>Eukaryota</taxon>
        <taxon>Viridiplantae</taxon>
        <taxon>Chlorophyta</taxon>
        <taxon>core chlorophytes</taxon>
        <taxon>Trebouxiophyceae</taxon>
        <taxon>Trebouxiales</taxon>
        <taxon>Trebouxiaceae</taxon>
        <taxon>Symbiochloris</taxon>
    </lineage>
</organism>
<dbReference type="PROSITE" id="PS50102">
    <property type="entry name" value="RRM"/>
    <property type="match status" value="2"/>
</dbReference>
<dbReference type="InterPro" id="IPR012677">
    <property type="entry name" value="Nucleotide-bd_a/b_plait_sf"/>
</dbReference>
<dbReference type="PANTHER" id="PTHR32343">
    <property type="entry name" value="SERINE/ARGININE-RICH SPLICING FACTOR"/>
    <property type="match status" value="1"/>
</dbReference>
<protein>
    <recommendedName>
        <fullName evidence="3">RRM domain-containing protein</fullName>
    </recommendedName>
</protein>
<evidence type="ECO:0000259" key="3">
    <source>
        <dbReference type="PROSITE" id="PS50102"/>
    </source>
</evidence>
<comment type="caution">
    <text evidence="4">The sequence shown here is derived from an EMBL/GenBank/DDBJ whole genome shotgun (WGS) entry which is preliminary data.</text>
</comment>
<keyword evidence="1" id="KW-0694">RNA-binding</keyword>
<evidence type="ECO:0000313" key="5">
    <source>
        <dbReference type="Proteomes" id="UP001465755"/>
    </source>
</evidence>
<sequence length="321" mass="35318">MSPDYYRGPLTPGYGALEGAPIMYPYVAVPSFDPAAALAESFDALRISTGATDFASTPRPYNGWPEHRDWHQAQVPQPPPPPPQRQAGPSGRGRGLPVQRGRGRGAAGIGRHFYQHDRGPGRFLHPNSRDTRQQQQAVKRTVYICDIDPQVTEAALAELFGECGSIMDCRVCGDPHTAMRFAFIEFEDDHSVPKAIKLSGHVVGAYPLRVRPSKTAIVPVNRTYLPRTDAERELCNRTVYAANIDKKVDAPHIRQFFESLCGEVSKLRLLGDSHHSTRIAFVEFHHADSARQALTCSGALLGSLPIRIAPSKTPVRGNPRT</sequence>
<evidence type="ECO:0000256" key="2">
    <source>
        <dbReference type="SAM" id="MobiDB-lite"/>
    </source>
</evidence>
<dbReference type="PANTHER" id="PTHR32343:SF22">
    <property type="entry name" value="LD29830P"/>
    <property type="match status" value="1"/>
</dbReference>
<dbReference type="CDD" id="cd12460">
    <property type="entry name" value="RRM2_CID8_like"/>
    <property type="match status" value="1"/>
</dbReference>
<evidence type="ECO:0000313" key="4">
    <source>
        <dbReference type="EMBL" id="KAK9813635.1"/>
    </source>
</evidence>
<dbReference type="InterPro" id="IPR035979">
    <property type="entry name" value="RBD_domain_sf"/>
</dbReference>
<accession>A0AAW1PZ11</accession>
<dbReference type="SMART" id="SM00360">
    <property type="entry name" value="RRM"/>
    <property type="match status" value="2"/>
</dbReference>
<name>A0AAW1PZ11_9CHLO</name>
<dbReference type="EMBL" id="JALJOQ010000003">
    <property type="protein sequence ID" value="KAK9813635.1"/>
    <property type="molecule type" value="Genomic_DNA"/>
</dbReference>
<gene>
    <name evidence="4" type="ORF">WJX73_001023</name>
</gene>
<dbReference type="InterPro" id="IPR034825">
    <property type="entry name" value="CID8-like_RRM2"/>
</dbReference>
<reference evidence="4 5" key="1">
    <citation type="journal article" date="2024" name="Nat. Commun.">
        <title>Phylogenomics reveals the evolutionary origins of lichenization in chlorophyte algae.</title>
        <authorList>
            <person name="Puginier C."/>
            <person name="Libourel C."/>
            <person name="Otte J."/>
            <person name="Skaloud P."/>
            <person name="Haon M."/>
            <person name="Grisel S."/>
            <person name="Petersen M."/>
            <person name="Berrin J.G."/>
            <person name="Delaux P.M."/>
            <person name="Dal Grande F."/>
            <person name="Keller J."/>
        </authorList>
    </citation>
    <scope>NUCLEOTIDE SEQUENCE [LARGE SCALE GENOMIC DNA]</scope>
    <source>
        <strain evidence="4 5">SAG 2036</strain>
    </source>
</reference>
<dbReference type="GO" id="GO:0003723">
    <property type="term" value="F:RNA binding"/>
    <property type="evidence" value="ECO:0007669"/>
    <property type="project" value="UniProtKB-UniRule"/>
</dbReference>
<keyword evidence="5" id="KW-1185">Reference proteome</keyword>
<dbReference type="Gene3D" id="3.30.70.330">
    <property type="match status" value="2"/>
</dbReference>
<feature type="domain" description="RRM" evidence="3">
    <location>
        <begin position="237"/>
        <end position="313"/>
    </location>
</feature>
<dbReference type="Pfam" id="PF00076">
    <property type="entry name" value="RRM_1"/>
    <property type="match status" value="2"/>
</dbReference>
<feature type="region of interest" description="Disordered" evidence="2">
    <location>
        <begin position="111"/>
        <end position="130"/>
    </location>
</feature>
<evidence type="ECO:0000256" key="1">
    <source>
        <dbReference type="PROSITE-ProRule" id="PRU00176"/>
    </source>
</evidence>
<dbReference type="AlphaFoldDB" id="A0AAW1PZ11"/>
<feature type="domain" description="RRM" evidence="3">
    <location>
        <begin position="140"/>
        <end position="215"/>
    </location>
</feature>